<dbReference type="PROSITE" id="PS51202">
    <property type="entry name" value="RCK_C"/>
    <property type="match status" value="1"/>
</dbReference>
<sequence length="63" mass="6737">MTLVVRDGTSFVPSPTTVLRRGDELLVVATDPVRDATEKRLRAVGEGGKLAGWLGSTGTIKRK</sequence>
<dbReference type="GO" id="GO:0006813">
    <property type="term" value="P:potassium ion transport"/>
    <property type="evidence" value="ECO:0007669"/>
    <property type="project" value="InterPro"/>
</dbReference>
<feature type="domain" description="RCK C-terminal" evidence="1">
    <location>
        <begin position="1"/>
        <end position="43"/>
    </location>
</feature>
<dbReference type="KEGG" id="salj:SMD11_4020"/>
<dbReference type="GO" id="GO:0008324">
    <property type="term" value="F:monoatomic cation transmembrane transporter activity"/>
    <property type="evidence" value="ECO:0007669"/>
    <property type="project" value="InterPro"/>
</dbReference>
<dbReference type="InterPro" id="IPR036721">
    <property type="entry name" value="RCK_C_sf"/>
</dbReference>
<evidence type="ECO:0000313" key="3">
    <source>
        <dbReference type="Proteomes" id="UP000195755"/>
    </source>
</evidence>
<dbReference type="Proteomes" id="UP000195755">
    <property type="component" value="Chromosome"/>
</dbReference>
<accession>A0A1Z2L5Q6</accession>
<proteinExistence type="predicted"/>
<dbReference type="Gene3D" id="3.30.70.1450">
    <property type="entry name" value="Regulator of K+ conductance, C-terminal domain"/>
    <property type="match status" value="1"/>
</dbReference>
<reference evidence="2 3" key="1">
    <citation type="submission" date="2017-06" db="EMBL/GenBank/DDBJ databases">
        <title>Streptomyces albireticuli Genome sequencing and assembly.</title>
        <authorList>
            <person name="Wang Y."/>
            <person name="Du B."/>
            <person name="Ding Y."/>
            <person name="Liu H."/>
            <person name="Hou Q."/>
            <person name="Liu K."/>
            <person name="Yao L."/>
            <person name="Wang C."/>
        </authorList>
    </citation>
    <scope>NUCLEOTIDE SEQUENCE [LARGE SCALE GENOMIC DNA]</scope>
    <source>
        <strain evidence="2 3">MDJK11</strain>
    </source>
</reference>
<evidence type="ECO:0000313" key="2">
    <source>
        <dbReference type="EMBL" id="ARZ69634.1"/>
    </source>
</evidence>
<protein>
    <submittedName>
        <fullName evidence="2">Na(+)/H(+) antiporter</fullName>
    </submittedName>
</protein>
<gene>
    <name evidence="2" type="primary">cvrA</name>
    <name evidence="2" type="ORF">SMD11_4020</name>
</gene>
<dbReference type="InterPro" id="IPR006037">
    <property type="entry name" value="RCK_C"/>
</dbReference>
<dbReference type="AlphaFoldDB" id="A0A1Z2L5Q6"/>
<name>A0A1Z2L5Q6_9ACTN</name>
<evidence type="ECO:0000259" key="1">
    <source>
        <dbReference type="PROSITE" id="PS51202"/>
    </source>
</evidence>
<dbReference type="EMBL" id="CP021744">
    <property type="protein sequence ID" value="ARZ69634.1"/>
    <property type="molecule type" value="Genomic_DNA"/>
</dbReference>
<dbReference type="SUPFAM" id="SSF116726">
    <property type="entry name" value="TrkA C-terminal domain-like"/>
    <property type="match status" value="1"/>
</dbReference>
<organism evidence="2 3">
    <name type="scientific">Streptomyces albireticuli</name>
    <dbReference type="NCBI Taxonomy" id="1940"/>
    <lineage>
        <taxon>Bacteria</taxon>
        <taxon>Bacillati</taxon>
        <taxon>Actinomycetota</taxon>
        <taxon>Actinomycetes</taxon>
        <taxon>Kitasatosporales</taxon>
        <taxon>Streptomycetaceae</taxon>
        <taxon>Streptomyces</taxon>
    </lineage>
</organism>